<gene>
    <name evidence="1" type="ORF">SSLN_LOCUS10383</name>
</gene>
<reference evidence="3" key="1">
    <citation type="submission" date="2016-06" db="UniProtKB">
        <authorList>
            <consortium name="WormBaseParasite"/>
        </authorList>
    </citation>
    <scope>IDENTIFICATION</scope>
</reference>
<evidence type="ECO:0000313" key="2">
    <source>
        <dbReference type="Proteomes" id="UP000275846"/>
    </source>
</evidence>
<reference evidence="1 2" key="2">
    <citation type="submission" date="2018-11" db="EMBL/GenBank/DDBJ databases">
        <authorList>
            <consortium name="Pathogen Informatics"/>
        </authorList>
    </citation>
    <scope>NUCLEOTIDE SEQUENCE [LARGE SCALE GENOMIC DNA]</scope>
    <source>
        <strain evidence="1 2">NST_G2</strain>
    </source>
</reference>
<organism evidence="3">
    <name type="scientific">Schistocephalus solidus</name>
    <name type="common">Tapeworm</name>
    <dbReference type="NCBI Taxonomy" id="70667"/>
    <lineage>
        <taxon>Eukaryota</taxon>
        <taxon>Metazoa</taxon>
        <taxon>Spiralia</taxon>
        <taxon>Lophotrochozoa</taxon>
        <taxon>Platyhelminthes</taxon>
        <taxon>Cestoda</taxon>
        <taxon>Eucestoda</taxon>
        <taxon>Diphyllobothriidea</taxon>
        <taxon>Diphyllobothriidae</taxon>
        <taxon>Schistocephalus</taxon>
    </lineage>
</organism>
<accession>A0A183T1N5</accession>
<dbReference type="AlphaFoldDB" id="A0A183T1N5"/>
<protein>
    <submittedName>
        <fullName evidence="3">CIA30 domain-containing protein</fullName>
    </submittedName>
</protein>
<proteinExistence type="predicted"/>
<dbReference type="EMBL" id="UYSU01035834">
    <property type="protein sequence ID" value="VDL96768.1"/>
    <property type="molecule type" value="Genomic_DNA"/>
</dbReference>
<keyword evidence="2" id="KW-1185">Reference proteome</keyword>
<sequence length="135" mass="15110">MVESTQAGRGKFEWHASAIDGMLRADENFHVNRDSAPDKSASVDGCLLSDEEVSLAPEDFFQLATTTNLRGHPLKLRVTGARLDTRKFFFSKRAVDAWNALPLDVVMAFLLAQTLRICLTHENLVTNNIMYSCYS</sequence>
<dbReference type="WBParaSite" id="SSLN_0001078801-mRNA-1">
    <property type="protein sequence ID" value="SSLN_0001078801-mRNA-1"/>
    <property type="gene ID" value="SSLN_0001078801"/>
</dbReference>
<name>A0A183T1N5_SCHSO</name>
<evidence type="ECO:0000313" key="1">
    <source>
        <dbReference type="EMBL" id="VDL96768.1"/>
    </source>
</evidence>
<evidence type="ECO:0000313" key="3">
    <source>
        <dbReference type="WBParaSite" id="SSLN_0001078801-mRNA-1"/>
    </source>
</evidence>
<dbReference type="Proteomes" id="UP000275846">
    <property type="component" value="Unassembled WGS sequence"/>
</dbReference>
<dbReference type="OrthoDB" id="10063766at2759"/>